<dbReference type="RefSeq" id="WP_254268700.1">
    <property type="nucleotide sequence ID" value="NZ_CP100400.1"/>
</dbReference>
<accession>A0ABD5Q4Q1</accession>
<evidence type="ECO:0000313" key="1">
    <source>
        <dbReference type="EMBL" id="MFC4825654.1"/>
    </source>
</evidence>
<keyword evidence="2" id="KW-1185">Reference proteome</keyword>
<dbReference type="AlphaFoldDB" id="A0ABD5Q4Q1"/>
<dbReference type="SUPFAM" id="SSF53756">
    <property type="entry name" value="UDP-Glycosyltransferase/glycogen phosphorylase"/>
    <property type="match status" value="1"/>
</dbReference>
<reference evidence="1 2" key="1">
    <citation type="journal article" date="2019" name="Int. J. Syst. Evol. Microbiol.">
        <title>The Global Catalogue of Microorganisms (GCM) 10K type strain sequencing project: providing services to taxonomists for standard genome sequencing and annotation.</title>
        <authorList>
            <consortium name="The Broad Institute Genomics Platform"/>
            <consortium name="The Broad Institute Genome Sequencing Center for Infectious Disease"/>
            <person name="Wu L."/>
            <person name="Ma J."/>
        </authorList>
    </citation>
    <scope>NUCLEOTIDE SEQUENCE [LARGE SCALE GENOMIC DNA]</scope>
    <source>
        <strain evidence="1 2">XZYJ18</strain>
    </source>
</reference>
<comment type="caution">
    <text evidence="1">The sequence shown here is derived from an EMBL/GenBank/DDBJ whole genome shotgun (WGS) entry which is preliminary data.</text>
</comment>
<evidence type="ECO:0000313" key="2">
    <source>
        <dbReference type="Proteomes" id="UP001595945"/>
    </source>
</evidence>
<dbReference type="Proteomes" id="UP001595945">
    <property type="component" value="Unassembled WGS sequence"/>
</dbReference>
<name>A0ABD5Q4Q1_9EURY</name>
<protein>
    <submittedName>
        <fullName evidence="1">Glycosyltransferase family 1 protein</fullName>
    </submittedName>
</protein>
<dbReference type="EMBL" id="JBHSHT010000002">
    <property type="protein sequence ID" value="MFC4825654.1"/>
    <property type="molecule type" value="Genomic_DNA"/>
</dbReference>
<organism evidence="1 2">
    <name type="scientific">Halorussus aquaticus</name>
    <dbReference type="NCBI Taxonomy" id="2953748"/>
    <lineage>
        <taxon>Archaea</taxon>
        <taxon>Methanobacteriati</taxon>
        <taxon>Methanobacteriota</taxon>
        <taxon>Stenosarchaea group</taxon>
        <taxon>Halobacteria</taxon>
        <taxon>Halobacteriales</taxon>
        <taxon>Haladaptataceae</taxon>
        <taxon>Halorussus</taxon>
    </lineage>
</organism>
<gene>
    <name evidence="1" type="ORF">ACFO9K_15455</name>
</gene>
<dbReference type="GeneID" id="73043625"/>
<proteinExistence type="predicted"/>
<sequence>MRVLFVPELYRPDDATANGTLNDAVALVEQWLDIDPTLHVYWLLAPPETANYDREYVLADRERVTLVEAEPFMHGHEHEDAFSETGYTEAQFRAIEEAIFDASGYVDAAIDQQVTGRYDLSKWLHRLGGGPAAEVRPTEIVGYVHDLRLPFKRHGLEMPDDAPTKVELSAATYADGLWFKAGVDAERMREYGTAVLDDEFLDDVLDDALETGSPLDFDDFEESYADTPERLHVAGSGWGKKNLDVVLDAAETLHEEFGIRTLMTNMDPIPEGMADREFVDASPECSRERYETALRRGDLAVCASDHETMPRTPFEQAASGQVLVVRDEPWAYDCVPEDYRLAGSLHSLEALAVRAVENWDEAVAENRRMVERVREVRGPERCGQRTYRDLIERVERRISAFDDGDIRDAVESSISAFDGEIPLDELGGRVRARTGSDAAPTVTDLVYALRSLGYEDAGNPGTPVFVRSGR</sequence>